<gene>
    <name evidence="1" type="ORF">LS79_010720</name>
</gene>
<proteinExistence type="predicted"/>
<sequence length="244" mass="28397">MKAIYEKYMPTIESITKQIENAKTQKQKDKLYKQRADITHKANNEMNAFLNDFDQLKQVLMKKNLFAEKDEIKALKEADFDFENPFSFHNADKTRYKQSWGSVDTKEEEYTRKLIQTRILFDRFDPVIRWNIKRKIHNIDSFSKGIKDDEILALPGDLKSIREDIEILYDIKPIKEFGTNYAEHYHSGESAIQKLINEAQAHKESGAKGEYKGQVAGAFHRKELGDIDLVWGEVKGKGKNAKGY</sequence>
<dbReference type="Proteomes" id="UP000029857">
    <property type="component" value="Unassembled WGS sequence"/>
</dbReference>
<dbReference type="AlphaFoldDB" id="A0A4U8U3F2"/>
<comment type="caution">
    <text evidence="1">The sequence shown here is derived from an EMBL/GenBank/DDBJ whole genome shotgun (WGS) entry which is preliminary data.</text>
</comment>
<protein>
    <submittedName>
        <fullName evidence="1">Uncharacterized protein</fullName>
    </submittedName>
</protein>
<dbReference type="EMBL" id="JRPJ02000064">
    <property type="protein sequence ID" value="TLE08041.1"/>
    <property type="molecule type" value="Genomic_DNA"/>
</dbReference>
<name>A0A4U8U3F2_9HELI</name>
<accession>A0A4U8U3F2</accession>
<evidence type="ECO:0000313" key="2">
    <source>
        <dbReference type="Proteomes" id="UP000029857"/>
    </source>
</evidence>
<organism evidence="1 2">
    <name type="scientific">Helicobacter bilis</name>
    <dbReference type="NCBI Taxonomy" id="37372"/>
    <lineage>
        <taxon>Bacteria</taxon>
        <taxon>Pseudomonadati</taxon>
        <taxon>Campylobacterota</taxon>
        <taxon>Epsilonproteobacteria</taxon>
        <taxon>Campylobacterales</taxon>
        <taxon>Helicobacteraceae</taxon>
        <taxon>Helicobacter</taxon>
    </lineage>
</organism>
<feature type="non-terminal residue" evidence="1">
    <location>
        <position position="244"/>
    </location>
</feature>
<evidence type="ECO:0000313" key="1">
    <source>
        <dbReference type="EMBL" id="TLE08041.1"/>
    </source>
</evidence>
<reference evidence="1 2" key="1">
    <citation type="journal article" date="2014" name="Genome Announc.">
        <title>Draft genome sequences of eight enterohepatic helicobacter species isolated from both laboratory and wild rodents.</title>
        <authorList>
            <person name="Sheh A."/>
            <person name="Shen Z."/>
            <person name="Fox J.G."/>
        </authorList>
    </citation>
    <scope>NUCLEOTIDE SEQUENCE [LARGE SCALE GENOMIC DNA]</scope>
    <source>
        <strain evidence="1 2">ATCC 49320</strain>
    </source>
</reference>